<comment type="similarity">
    <text evidence="2">Belongs to the phosphoenolpyruvate carboxykinase [GTP] family.</text>
</comment>
<evidence type="ECO:0000256" key="6">
    <source>
        <dbReference type="ARBA" id="ARBA00022793"/>
    </source>
</evidence>
<dbReference type="EMBL" id="JAVFWL010000002">
    <property type="protein sequence ID" value="KAK6734257.1"/>
    <property type="molecule type" value="Genomic_DNA"/>
</dbReference>
<comment type="cofactor">
    <cofactor evidence="1">
        <name>Mn(2+)</name>
        <dbReference type="ChEBI" id="CHEBI:29035"/>
    </cofactor>
</comment>
<protein>
    <recommendedName>
        <fullName evidence="3">phosphoenolpyruvate carboxykinase (GTP)</fullName>
        <ecNumber evidence="3">4.1.1.32</ecNumber>
    </recommendedName>
</protein>
<evidence type="ECO:0000259" key="10">
    <source>
        <dbReference type="Pfam" id="PF00821"/>
    </source>
</evidence>
<comment type="caution">
    <text evidence="12">The sequence shown here is derived from an EMBL/GenBank/DDBJ whole genome shotgun (WGS) entry which is preliminary data.</text>
</comment>
<proteinExistence type="inferred from homology"/>
<dbReference type="PANTHER" id="PTHR11561:SF2">
    <property type="entry name" value="PHOSPHOENOLPYRUVATE CARBOXYKINASE (GTP)"/>
    <property type="match status" value="1"/>
</dbReference>
<dbReference type="PIRSF" id="PIRSF001348">
    <property type="entry name" value="PEP_carboxykinase_GTP"/>
    <property type="match status" value="1"/>
</dbReference>
<evidence type="ECO:0000313" key="12">
    <source>
        <dbReference type="EMBL" id="KAK6734257.1"/>
    </source>
</evidence>
<dbReference type="InterPro" id="IPR035078">
    <property type="entry name" value="PEP_carboxykinase_GTP_N"/>
</dbReference>
<name>A0ABR1C6Y8_NECAM</name>
<dbReference type="EC" id="4.1.1.32" evidence="3"/>
<sequence length="655" mass="73812">MSARLHYKKRVTNCDYCAYPHTTVNEVRSVSVPSFCKTDLIIEGYGTIPVLNGDPKWLPTKVKTFVGTQAKLMRPAAIHICNGSFGEAEYLATALEKKGDLEKLTAYDNVFVARTDPSDAEERPTFICSKKRSDVEFRRHSTSSWTFPHWISPTRFAYEIESRFPGCMQGRIMYVIPFSMGPIGGRYSINAVQLTDSAYVVLNMRIITRVSSSIWDAIGNADFVRCVHSVGRPRPVTVRLSSNWICNTDQYFLAHRLVENDVWSYGSAFGQNSFLGKKCVALRLAMYRGWKEGWLVLNAAIVAVKGPSGKEIFGCVSLPIGAGKTQFATMTPAIPGWQVRMLGDDVSWIRRVPEGKLRALTPENGIFGCAINISSKNGENVLKMLSRNAMLVNCASTSKGRFYWEGLESLLDKEERITDWRRENWNADQKRMPTHMNCHFTAFTSAAPNVHPDWERTAGVPISFIIFGCMRTDEMPLVYETESWEHGVIMAAGIRTASRSPLDVPSSALVQDPFCMRTSMSVSFPSLIQHWFDIKQKAREVPKIFMVNWYQEGKDGRTIWPGFGDNIRVLEWIFNRCSAPNETAAVSSPIGLLPEKLNIEGLKVDLHALLKVQKQFWTKEITQIYSFLSAEMGNQKSPVIRTILADIAKRVAEMK</sequence>
<dbReference type="InterPro" id="IPR008209">
    <property type="entry name" value="PEP_carboxykinase_GTP"/>
</dbReference>
<keyword evidence="5" id="KW-0547">Nucleotide-binding</keyword>
<evidence type="ECO:0000256" key="5">
    <source>
        <dbReference type="ARBA" id="ARBA00022741"/>
    </source>
</evidence>
<dbReference type="Gene3D" id="3.40.449.10">
    <property type="entry name" value="Phosphoenolpyruvate Carboxykinase, domain 1"/>
    <property type="match status" value="1"/>
</dbReference>
<evidence type="ECO:0000256" key="7">
    <source>
        <dbReference type="ARBA" id="ARBA00023134"/>
    </source>
</evidence>
<dbReference type="HAMAP" id="MF_00452">
    <property type="entry name" value="PEPCK_GTP"/>
    <property type="match status" value="1"/>
</dbReference>
<keyword evidence="9" id="KW-0456">Lyase</keyword>
<keyword evidence="6" id="KW-0210">Decarboxylase</keyword>
<dbReference type="NCBIfam" id="NF003253">
    <property type="entry name" value="PRK04210.1"/>
    <property type="match status" value="1"/>
</dbReference>
<evidence type="ECO:0000256" key="4">
    <source>
        <dbReference type="ARBA" id="ARBA00022723"/>
    </source>
</evidence>
<evidence type="ECO:0000256" key="2">
    <source>
        <dbReference type="ARBA" id="ARBA00005796"/>
    </source>
</evidence>
<keyword evidence="8" id="KW-0464">Manganese</keyword>
<gene>
    <name evidence="12" type="primary">Necator_chrII.g5602</name>
    <name evidence="12" type="ORF">RB195_017809</name>
</gene>
<dbReference type="Gene3D" id="3.90.228.20">
    <property type="match status" value="1"/>
</dbReference>
<dbReference type="SUPFAM" id="SSF68923">
    <property type="entry name" value="PEP carboxykinase N-terminal domain"/>
    <property type="match status" value="1"/>
</dbReference>
<evidence type="ECO:0000256" key="3">
    <source>
        <dbReference type="ARBA" id="ARBA00012306"/>
    </source>
</evidence>
<evidence type="ECO:0000256" key="8">
    <source>
        <dbReference type="ARBA" id="ARBA00023211"/>
    </source>
</evidence>
<dbReference type="SUPFAM" id="SSF53795">
    <property type="entry name" value="PEP carboxykinase-like"/>
    <property type="match status" value="1"/>
</dbReference>
<keyword evidence="13" id="KW-1185">Reference proteome</keyword>
<accession>A0ABR1C6Y8</accession>
<organism evidence="12 13">
    <name type="scientific">Necator americanus</name>
    <name type="common">Human hookworm</name>
    <dbReference type="NCBI Taxonomy" id="51031"/>
    <lineage>
        <taxon>Eukaryota</taxon>
        <taxon>Metazoa</taxon>
        <taxon>Ecdysozoa</taxon>
        <taxon>Nematoda</taxon>
        <taxon>Chromadorea</taxon>
        <taxon>Rhabditida</taxon>
        <taxon>Rhabditina</taxon>
        <taxon>Rhabditomorpha</taxon>
        <taxon>Strongyloidea</taxon>
        <taxon>Ancylostomatidae</taxon>
        <taxon>Bunostominae</taxon>
        <taxon>Necator</taxon>
    </lineage>
</organism>
<dbReference type="Pfam" id="PF17297">
    <property type="entry name" value="PEPCK_N"/>
    <property type="match status" value="1"/>
</dbReference>
<dbReference type="InterPro" id="IPR013035">
    <property type="entry name" value="PEP_carboxykinase_C"/>
</dbReference>
<dbReference type="PANTHER" id="PTHR11561">
    <property type="entry name" value="PHOSPHOENOLPYRUVATE CARBOXYKINASE"/>
    <property type="match status" value="1"/>
</dbReference>
<feature type="domain" description="Phosphoenolpyruvate carboxykinase GTP-utilising N-terminal" evidence="11">
    <location>
        <begin position="65"/>
        <end position="289"/>
    </location>
</feature>
<keyword evidence="4" id="KW-0479">Metal-binding</keyword>
<keyword evidence="7" id="KW-0342">GTP-binding</keyword>
<dbReference type="Proteomes" id="UP001303046">
    <property type="component" value="Unassembled WGS sequence"/>
</dbReference>
<dbReference type="Pfam" id="PF00821">
    <property type="entry name" value="PEPCK_GTP"/>
    <property type="match status" value="1"/>
</dbReference>
<evidence type="ECO:0000256" key="1">
    <source>
        <dbReference type="ARBA" id="ARBA00001936"/>
    </source>
</evidence>
<dbReference type="Gene3D" id="2.170.8.10">
    <property type="entry name" value="Phosphoenolpyruvate Carboxykinase, domain 2"/>
    <property type="match status" value="1"/>
</dbReference>
<evidence type="ECO:0000259" key="11">
    <source>
        <dbReference type="Pfam" id="PF17297"/>
    </source>
</evidence>
<dbReference type="InterPro" id="IPR035077">
    <property type="entry name" value="PEP_carboxykinase_GTP_C"/>
</dbReference>
<evidence type="ECO:0000313" key="13">
    <source>
        <dbReference type="Proteomes" id="UP001303046"/>
    </source>
</evidence>
<evidence type="ECO:0000256" key="9">
    <source>
        <dbReference type="ARBA" id="ARBA00023239"/>
    </source>
</evidence>
<dbReference type="InterPro" id="IPR008210">
    <property type="entry name" value="PEP_carboxykinase_N"/>
</dbReference>
<feature type="domain" description="Phosphoenolpyruvate carboxykinase C-terminal P-loop" evidence="10">
    <location>
        <begin position="294"/>
        <end position="646"/>
    </location>
</feature>
<reference evidence="12 13" key="1">
    <citation type="submission" date="2023-08" db="EMBL/GenBank/DDBJ databases">
        <title>A Necator americanus chromosomal reference genome.</title>
        <authorList>
            <person name="Ilik V."/>
            <person name="Petrzelkova K.J."/>
            <person name="Pardy F."/>
            <person name="Fuh T."/>
            <person name="Niatou-Singa F.S."/>
            <person name="Gouil Q."/>
            <person name="Baker L."/>
            <person name="Ritchie M.E."/>
            <person name="Jex A.R."/>
            <person name="Gazzola D."/>
            <person name="Li H."/>
            <person name="Toshio Fujiwara R."/>
            <person name="Zhan B."/>
            <person name="Aroian R.V."/>
            <person name="Pafco B."/>
            <person name="Schwarz E.M."/>
        </authorList>
    </citation>
    <scope>NUCLEOTIDE SEQUENCE [LARGE SCALE GENOMIC DNA]</scope>
    <source>
        <strain evidence="12 13">Aroian</strain>
        <tissue evidence="12">Whole animal</tissue>
    </source>
</reference>